<organism evidence="3 4">
    <name type="scientific">Thalassiosira pseudonana</name>
    <name type="common">Marine diatom</name>
    <name type="synonym">Cyclotella nana</name>
    <dbReference type="NCBI Taxonomy" id="35128"/>
    <lineage>
        <taxon>Eukaryota</taxon>
        <taxon>Sar</taxon>
        <taxon>Stramenopiles</taxon>
        <taxon>Ochrophyta</taxon>
        <taxon>Bacillariophyta</taxon>
        <taxon>Coscinodiscophyceae</taxon>
        <taxon>Thalassiosirophycidae</taxon>
        <taxon>Thalassiosirales</taxon>
        <taxon>Thalassiosiraceae</taxon>
        <taxon>Thalassiosira</taxon>
    </lineage>
</organism>
<dbReference type="AlphaFoldDB" id="B8BYQ0"/>
<keyword evidence="2" id="KW-0812">Transmembrane</keyword>
<dbReference type="eggNOG" id="ENOG502T73T">
    <property type="taxonomic scope" value="Eukaryota"/>
</dbReference>
<keyword evidence="2" id="KW-1133">Transmembrane helix</keyword>
<dbReference type="Proteomes" id="UP000001449">
    <property type="component" value="Chromosome 3"/>
</dbReference>
<dbReference type="InParanoid" id="B8BYQ0"/>
<sequence>MAKRVTQPSSLAQLLEYYNCRIMPHGAIVLVPLTLTTLGWAASIAHDGCDYARLKGPAVAMLTGSSDVPFVDLGFTAHRIPEFYPADNAWMVAYSDECRPYEYLNVLEDQAWIAAEWLNFLSVVFGGASMMYMWVAMCLVVRPGYWRCVGLGVAVACLCQLFSFIWFHTEICHTNNTNMRDFENGVQAEESEHGQSSCSLFFGSRCAVASSCLYLMSSLVILLREYPPPQPKLIAQDEMEKVAMVQSSRNAKGTSRRGSSVPITGRATRNLDINRSTRDLVVSGINNSSSKSQEQYRSSLRTSMRPSDGFGGGREFAGSLQSLA</sequence>
<evidence type="ECO:0000313" key="3">
    <source>
        <dbReference type="EMBL" id="EED93927.1"/>
    </source>
</evidence>
<accession>B8BYQ0</accession>
<feature type="transmembrane region" description="Helical" evidence="2">
    <location>
        <begin position="200"/>
        <end position="223"/>
    </location>
</feature>
<gene>
    <name evidence="3" type="ORF">THAPSDRAFT_21914</name>
</gene>
<proteinExistence type="predicted"/>
<feature type="region of interest" description="Disordered" evidence="1">
    <location>
        <begin position="285"/>
        <end position="324"/>
    </location>
</feature>
<dbReference type="PaxDb" id="35128-Thaps21914"/>
<evidence type="ECO:0000256" key="1">
    <source>
        <dbReference type="SAM" id="MobiDB-lite"/>
    </source>
</evidence>
<dbReference type="GeneID" id="7445320"/>
<dbReference type="HOGENOM" id="CLU_859176_0_0_1"/>
<evidence type="ECO:0000313" key="4">
    <source>
        <dbReference type="Proteomes" id="UP000001449"/>
    </source>
</evidence>
<feature type="transmembrane region" description="Helical" evidence="2">
    <location>
        <begin position="148"/>
        <end position="167"/>
    </location>
</feature>
<keyword evidence="2" id="KW-0472">Membrane</keyword>
<evidence type="ECO:0000256" key="2">
    <source>
        <dbReference type="SAM" id="Phobius"/>
    </source>
</evidence>
<dbReference type="KEGG" id="tps:THAPSDRAFT_21914"/>
<name>B8BYQ0_THAPS</name>
<feature type="transmembrane region" description="Helical" evidence="2">
    <location>
        <begin position="117"/>
        <end position="141"/>
    </location>
</feature>
<reference evidence="3 4" key="2">
    <citation type="journal article" date="2008" name="Nature">
        <title>The Phaeodactylum genome reveals the evolutionary history of diatom genomes.</title>
        <authorList>
            <person name="Bowler C."/>
            <person name="Allen A.E."/>
            <person name="Badger J.H."/>
            <person name="Grimwood J."/>
            <person name="Jabbari K."/>
            <person name="Kuo A."/>
            <person name="Maheswari U."/>
            <person name="Martens C."/>
            <person name="Maumus F."/>
            <person name="Otillar R.P."/>
            <person name="Rayko E."/>
            <person name="Salamov A."/>
            <person name="Vandepoele K."/>
            <person name="Beszteri B."/>
            <person name="Gruber A."/>
            <person name="Heijde M."/>
            <person name="Katinka M."/>
            <person name="Mock T."/>
            <person name="Valentin K."/>
            <person name="Verret F."/>
            <person name="Berges J.A."/>
            <person name="Brownlee C."/>
            <person name="Cadoret J.P."/>
            <person name="Chiovitti A."/>
            <person name="Choi C.J."/>
            <person name="Coesel S."/>
            <person name="De Martino A."/>
            <person name="Detter J.C."/>
            <person name="Durkin C."/>
            <person name="Falciatore A."/>
            <person name="Fournet J."/>
            <person name="Haruta M."/>
            <person name="Huysman M.J."/>
            <person name="Jenkins B.D."/>
            <person name="Jiroutova K."/>
            <person name="Jorgensen R.E."/>
            <person name="Joubert Y."/>
            <person name="Kaplan A."/>
            <person name="Kroger N."/>
            <person name="Kroth P.G."/>
            <person name="La Roche J."/>
            <person name="Lindquist E."/>
            <person name="Lommer M."/>
            <person name="Martin-Jezequel V."/>
            <person name="Lopez P.J."/>
            <person name="Lucas S."/>
            <person name="Mangogna M."/>
            <person name="McGinnis K."/>
            <person name="Medlin L.K."/>
            <person name="Montsant A."/>
            <person name="Oudot-Le Secq M.P."/>
            <person name="Napoli C."/>
            <person name="Obornik M."/>
            <person name="Parker M.S."/>
            <person name="Petit J.L."/>
            <person name="Porcel B.M."/>
            <person name="Poulsen N."/>
            <person name="Robison M."/>
            <person name="Rychlewski L."/>
            <person name="Rynearson T.A."/>
            <person name="Schmutz J."/>
            <person name="Shapiro H."/>
            <person name="Siaut M."/>
            <person name="Stanley M."/>
            <person name="Sussman M.R."/>
            <person name="Taylor A.R."/>
            <person name="Vardi A."/>
            <person name="von Dassow P."/>
            <person name="Vyverman W."/>
            <person name="Willis A."/>
            <person name="Wyrwicz L.S."/>
            <person name="Rokhsar D.S."/>
            <person name="Weissenbach J."/>
            <person name="Armbrust E.V."/>
            <person name="Green B.R."/>
            <person name="Van de Peer Y."/>
            <person name="Grigoriev I.V."/>
        </authorList>
    </citation>
    <scope>NUCLEOTIDE SEQUENCE [LARGE SCALE GENOMIC DNA]</scope>
    <source>
        <strain evidence="3 4">CCMP1335</strain>
    </source>
</reference>
<feature type="compositionally biased region" description="Low complexity" evidence="1">
    <location>
        <begin position="288"/>
        <end position="299"/>
    </location>
</feature>
<dbReference type="EMBL" id="CM000640">
    <property type="protein sequence ID" value="EED93927.1"/>
    <property type="molecule type" value="Genomic_DNA"/>
</dbReference>
<dbReference type="RefSeq" id="XP_002288491.1">
    <property type="nucleotide sequence ID" value="XM_002288455.1"/>
</dbReference>
<reference evidence="3 4" key="1">
    <citation type="journal article" date="2004" name="Science">
        <title>The genome of the diatom Thalassiosira pseudonana: ecology, evolution, and metabolism.</title>
        <authorList>
            <person name="Armbrust E.V."/>
            <person name="Berges J.A."/>
            <person name="Bowler C."/>
            <person name="Green B.R."/>
            <person name="Martinez D."/>
            <person name="Putnam N.H."/>
            <person name="Zhou S."/>
            <person name="Allen A.E."/>
            <person name="Apt K.E."/>
            <person name="Bechner M."/>
            <person name="Brzezinski M.A."/>
            <person name="Chaal B.K."/>
            <person name="Chiovitti A."/>
            <person name="Davis A.K."/>
            <person name="Demarest M.S."/>
            <person name="Detter J.C."/>
            <person name="Glavina T."/>
            <person name="Goodstein D."/>
            <person name="Hadi M.Z."/>
            <person name="Hellsten U."/>
            <person name="Hildebrand M."/>
            <person name="Jenkins B.D."/>
            <person name="Jurka J."/>
            <person name="Kapitonov V.V."/>
            <person name="Kroger N."/>
            <person name="Lau W.W."/>
            <person name="Lane T.W."/>
            <person name="Larimer F.W."/>
            <person name="Lippmeier J.C."/>
            <person name="Lucas S."/>
            <person name="Medina M."/>
            <person name="Montsant A."/>
            <person name="Obornik M."/>
            <person name="Parker M.S."/>
            <person name="Palenik B."/>
            <person name="Pazour G.J."/>
            <person name="Richardson P.M."/>
            <person name="Rynearson T.A."/>
            <person name="Saito M.A."/>
            <person name="Schwartz D.C."/>
            <person name="Thamatrakoln K."/>
            <person name="Valentin K."/>
            <person name="Vardi A."/>
            <person name="Wilkerson F.P."/>
            <person name="Rokhsar D.S."/>
        </authorList>
    </citation>
    <scope>NUCLEOTIDE SEQUENCE [LARGE SCALE GENOMIC DNA]</scope>
    <source>
        <strain evidence="3 4">CCMP1335</strain>
    </source>
</reference>
<keyword evidence="4" id="KW-1185">Reference proteome</keyword>
<protein>
    <submittedName>
        <fullName evidence="3">Uncharacterized protein</fullName>
    </submittedName>
</protein>